<dbReference type="AlphaFoldDB" id="A0A1I7FG93"/>
<dbReference type="InterPro" id="IPR013114">
    <property type="entry name" value="FabA_FabZ"/>
</dbReference>
<evidence type="ECO:0000313" key="12">
    <source>
        <dbReference type="Proteomes" id="UP000198817"/>
    </source>
</evidence>
<dbReference type="SUPFAM" id="SSF54637">
    <property type="entry name" value="Thioesterase/thiol ester dehydrase-isomerase"/>
    <property type="match status" value="1"/>
</dbReference>
<proteinExistence type="inferred from homology"/>
<dbReference type="PANTHER" id="PTHR30272">
    <property type="entry name" value="3-HYDROXYACYL-[ACYL-CARRIER-PROTEIN] DEHYDRATASE"/>
    <property type="match status" value="1"/>
</dbReference>
<dbReference type="GO" id="GO:0005737">
    <property type="term" value="C:cytoplasm"/>
    <property type="evidence" value="ECO:0007669"/>
    <property type="project" value="UniProtKB-SubCell"/>
</dbReference>
<dbReference type="GO" id="GO:0016020">
    <property type="term" value="C:membrane"/>
    <property type="evidence" value="ECO:0007669"/>
    <property type="project" value="GOC"/>
</dbReference>
<feature type="active site" evidence="10">
    <location>
        <position position="49"/>
    </location>
</feature>
<dbReference type="EC" id="4.2.1.59" evidence="10"/>
<dbReference type="EMBL" id="FPBT01000002">
    <property type="protein sequence ID" value="SFU35197.1"/>
    <property type="molecule type" value="Genomic_DNA"/>
</dbReference>
<dbReference type="GO" id="GO:0009245">
    <property type="term" value="P:lipid A biosynthetic process"/>
    <property type="evidence" value="ECO:0007669"/>
    <property type="project" value="UniProtKB-UniRule"/>
</dbReference>
<evidence type="ECO:0000256" key="3">
    <source>
        <dbReference type="ARBA" id="ARBA00009174"/>
    </source>
</evidence>
<dbReference type="GO" id="GO:0019171">
    <property type="term" value="F:(3R)-hydroxyacyl-[acyl-carrier-protein] dehydratase activity"/>
    <property type="evidence" value="ECO:0007669"/>
    <property type="project" value="UniProtKB-EC"/>
</dbReference>
<keyword evidence="7 10" id="KW-0443">Lipid metabolism</keyword>
<evidence type="ECO:0000256" key="8">
    <source>
        <dbReference type="ARBA" id="ARBA00023239"/>
    </source>
</evidence>
<dbReference type="Gene3D" id="3.10.129.10">
    <property type="entry name" value="Hotdog Thioesterase"/>
    <property type="match status" value="1"/>
</dbReference>
<evidence type="ECO:0000256" key="5">
    <source>
        <dbReference type="ARBA" id="ARBA00022516"/>
    </source>
</evidence>
<keyword evidence="4 10" id="KW-0963">Cytoplasm</keyword>
<dbReference type="HAMAP" id="MF_00406">
    <property type="entry name" value="FabZ"/>
    <property type="match status" value="1"/>
</dbReference>
<evidence type="ECO:0000313" key="11">
    <source>
        <dbReference type="EMBL" id="SFU35197.1"/>
    </source>
</evidence>
<dbReference type="OrthoDB" id="9772788at2"/>
<dbReference type="GO" id="GO:0006633">
    <property type="term" value="P:fatty acid biosynthetic process"/>
    <property type="evidence" value="ECO:0007669"/>
    <property type="project" value="UniProtKB-UniRule"/>
</dbReference>
<dbReference type="InterPro" id="IPR010084">
    <property type="entry name" value="FabZ"/>
</dbReference>
<dbReference type="CDD" id="cd01288">
    <property type="entry name" value="FabZ"/>
    <property type="match status" value="1"/>
</dbReference>
<comment type="similarity">
    <text evidence="3 10">Belongs to the thioester dehydratase family. FabZ subfamily.</text>
</comment>
<keyword evidence="6 10" id="KW-0441">Lipid A biosynthesis</keyword>
<dbReference type="InterPro" id="IPR029069">
    <property type="entry name" value="HotDog_dom_sf"/>
</dbReference>
<dbReference type="STRING" id="155865.SAMN05216515_10147"/>
<dbReference type="Pfam" id="PF07977">
    <property type="entry name" value="FabA"/>
    <property type="match status" value="1"/>
</dbReference>
<evidence type="ECO:0000256" key="2">
    <source>
        <dbReference type="ARBA" id="ARBA00004496"/>
    </source>
</evidence>
<dbReference type="PANTHER" id="PTHR30272:SF1">
    <property type="entry name" value="3-HYDROXYACYL-[ACYL-CARRIER-PROTEIN] DEHYDRATASE"/>
    <property type="match status" value="1"/>
</dbReference>
<comment type="catalytic activity">
    <reaction evidence="1 10">
        <text>a (3R)-hydroxyacyl-[ACP] = a (2E)-enoyl-[ACP] + H2O</text>
        <dbReference type="Rhea" id="RHEA:13097"/>
        <dbReference type="Rhea" id="RHEA-COMP:9925"/>
        <dbReference type="Rhea" id="RHEA-COMP:9945"/>
        <dbReference type="ChEBI" id="CHEBI:15377"/>
        <dbReference type="ChEBI" id="CHEBI:78784"/>
        <dbReference type="ChEBI" id="CHEBI:78827"/>
        <dbReference type="EC" id="4.2.1.59"/>
    </reaction>
</comment>
<dbReference type="NCBIfam" id="NF000582">
    <property type="entry name" value="PRK00006.1"/>
    <property type="match status" value="1"/>
</dbReference>
<organism evidence="11 12">
    <name type="scientific">Eubacterium pyruvativorans</name>
    <dbReference type="NCBI Taxonomy" id="155865"/>
    <lineage>
        <taxon>Bacteria</taxon>
        <taxon>Bacillati</taxon>
        <taxon>Bacillota</taxon>
        <taxon>Clostridia</taxon>
        <taxon>Eubacteriales</taxon>
        <taxon>Eubacteriaceae</taxon>
        <taxon>Eubacterium</taxon>
    </lineage>
</organism>
<protein>
    <recommendedName>
        <fullName evidence="10">3-hydroxyacyl-[acyl-carrier-protein] dehydratase FabZ</fullName>
        <ecNumber evidence="10">4.2.1.59</ecNumber>
    </recommendedName>
    <alternativeName>
        <fullName evidence="10">(3R)-hydroxymyristoyl-[acyl-carrier-protein] dehydratase</fullName>
        <shortName evidence="10">(3R)-hydroxymyristoyl-ACP dehydrase</shortName>
    </alternativeName>
    <alternativeName>
        <fullName evidence="10">Beta-hydroxyacyl-ACP dehydratase</fullName>
    </alternativeName>
</protein>
<accession>A0A1I7FG93</accession>
<evidence type="ECO:0000256" key="7">
    <source>
        <dbReference type="ARBA" id="ARBA00023098"/>
    </source>
</evidence>
<evidence type="ECO:0000256" key="6">
    <source>
        <dbReference type="ARBA" id="ARBA00022556"/>
    </source>
</evidence>
<keyword evidence="8 10" id="KW-0456">Lyase</keyword>
<evidence type="ECO:0000256" key="9">
    <source>
        <dbReference type="ARBA" id="ARBA00025049"/>
    </source>
</evidence>
<name>A0A1I7FG93_9FIRM</name>
<evidence type="ECO:0000256" key="1">
    <source>
        <dbReference type="ARBA" id="ARBA00001055"/>
    </source>
</evidence>
<dbReference type="FunFam" id="3.10.129.10:FF:000001">
    <property type="entry name" value="3-hydroxyacyl-[acyl-carrier-protein] dehydratase FabZ"/>
    <property type="match status" value="1"/>
</dbReference>
<dbReference type="Proteomes" id="UP000198817">
    <property type="component" value="Unassembled WGS sequence"/>
</dbReference>
<comment type="subcellular location">
    <subcellularLocation>
        <location evidence="2 10">Cytoplasm</location>
    </subcellularLocation>
</comment>
<comment type="function">
    <text evidence="9 10">Involved in unsaturated fatty acids biosynthesis. Catalyzes the dehydration of short chain beta-hydroxyacyl-ACPs and long chain saturated and unsaturated beta-hydroxyacyl-ACPs.</text>
</comment>
<gene>
    <name evidence="10" type="primary">fabZ</name>
    <name evidence="11" type="ORF">SAMN05216508_102120</name>
</gene>
<dbReference type="NCBIfam" id="TIGR01750">
    <property type="entry name" value="fabZ"/>
    <property type="match status" value="1"/>
</dbReference>
<evidence type="ECO:0000256" key="10">
    <source>
        <dbReference type="HAMAP-Rule" id="MF_00406"/>
    </source>
</evidence>
<keyword evidence="5 10" id="KW-0444">Lipid biosynthesis</keyword>
<reference evidence="11 12" key="1">
    <citation type="submission" date="2016-10" db="EMBL/GenBank/DDBJ databases">
        <authorList>
            <person name="de Groot N.N."/>
        </authorList>
    </citation>
    <scope>NUCLEOTIDE SEQUENCE [LARGE SCALE GENOMIC DNA]</scope>
    <source>
        <strain evidence="11 12">KHGC13</strain>
    </source>
</reference>
<keyword evidence="12" id="KW-1185">Reference proteome</keyword>
<dbReference type="RefSeq" id="WP_090469813.1">
    <property type="nucleotide sequence ID" value="NZ_FOWF01000001.1"/>
</dbReference>
<evidence type="ECO:0000256" key="4">
    <source>
        <dbReference type="ARBA" id="ARBA00022490"/>
    </source>
</evidence>
<sequence>MELNSNQIQEILPHRYPFLLVDRIVDMEPGKWARGRKCVSANEMQFLGHFPGMHIMPGVLILEALAQTGAAALLSQEENRGKTAVFGGVRNCRFRRQVVPGDVLDLYCELTALRGSVGFGSAVAKVDGEIAAKGEITFAIADR</sequence>